<feature type="non-terminal residue" evidence="1">
    <location>
        <position position="1270"/>
    </location>
</feature>
<dbReference type="EMBL" id="CAJVQB010024244">
    <property type="protein sequence ID" value="CAG8803700.1"/>
    <property type="molecule type" value="Genomic_DNA"/>
</dbReference>
<reference evidence="1 2" key="1">
    <citation type="submission" date="2021-06" db="EMBL/GenBank/DDBJ databases">
        <authorList>
            <person name="Kallberg Y."/>
            <person name="Tangrot J."/>
            <person name="Rosling A."/>
        </authorList>
    </citation>
    <scope>NUCLEOTIDE SEQUENCE [LARGE SCALE GENOMIC DNA]</scope>
    <source>
        <strain evidence="1 2">120-4 pot B 10/14</strain>
    </source>
</reference>
<evidence type="ECO:0000313" key="1">
    <source>
        <dbReference type="EMBL" id="CAG8803700.1"/>
    </source>
</evidence>
<proteinExistence type="predicted"/>
<sequence>YIIRTEEPDCFILKLDETNYWLIDSGPARFPSYQYTKSAILKCKITNFKGIIITNPRKKHLDGMIRFFKEYFPSEGVHAKEFPNLDFHVVVTDEFRNNPIIDILRDNGFEFDNKESKFEYPNITLESFFHENAMPLILKHSKDVKQDVNTVSNRDNVLIARNNAKIQTDFSSILTYLQYETNGIKKSILLTSDNIASWIQSVLATKLNVYQQSRLNKRPYIDIFQVPRHGSRFNSAITHYVDPPKYVDQQFALMIILYCGEQFDFKDLNNETATNIKAEFESMLNFTNFEKFKKAALLQGYIQFYSKPNAIKRFLKSMAKSLIIQQCSKKDNVDWDWCKIDWPKVARKLYIIYKMNQSTESNCWPKYDFIKDVVDIPKKERIYENFDIIIFPIKHKNKERNHRLQYATPLRPLLKPMWGSLNTSPLVFRFITSSISNFYKSFIAGTYIISSGSKKDHPDPLVIVGIIKSILEDSCEKRSVRILLTSWSKINMNLLASTVNAFLKHESNDIYKILNQRIKIYAIRESSCEVGIKLSNGEFEDSKSIRLLDWNRSEEKEIKRISDSFGTIPEQPINKICKSCIKVVINDKKLWLGVNKKGDLVPSDEHFVFTTSNVPFLDQIAYQISTCNFNFIVKFEWATKDEYSKFYLVDLNTEQDLYYTLEYDDDDFCLVEKSEMGDSEEFTTMPHFKKQPTKKDALLFNFEKNSRDGLINQSIERRKSGKTLRSFLMELGERSALSDLKIINAVNYILRACNVKKIFESFPDECLFLLLAKLDSEVEWEITKNNLFNIKNAIIRLDERELPKLRSSSSFYKNATGMQVNIKNPQLDNLQIEIKINLNNNGSKSYWRWTPELSDIFHTKSVYDYLLNSNVPQKKWKDLTLSYLSLLIMPPLIVVPEFLKVPLPFLSGTSILNQTINKEISNIKFDIGPTGARLIQTEIFLNTLTTENMLQLDGIEISKLADIKITIINSDAVNDDPDITIEACANIKDNIIKIITQNEDEQFLIAKFDKSTTLANIAKSLNVDKNVYNKVKVPLYDILLGDFLKNIKPEFSLFFYPITEPPTMNFKLKNISILTNHSHQIEKFVPPQIYQHLKLTDISTDISIYDPLDMENTMIGLNIKVNLLTTDNKKLLASLSYLPIKNTEQLMSISIKPHDLYDINNNNPLNLKEMLKVIGLYDTFKKIKEVSPILWRHVKNLESAEFQYLDLQIKLNEQSTTYEIDDFNLGILIPRFIIKEGVIEVTSAIVDLEYNGTQWSGNIQGVAELVGKDK</sequence>
<protein>
    <submittedName>
        <fullName evidence="1">32878_t:CDS:1</fullName>
    </submittedName>
</protein>
<feature type="non-terminal residue" evidence="1">
    <location>
        <position position="1"/>
    </location>
</feature>
<evidence type="ECO:0000313" key="2">
    <source>
        <dbReference type="Proteomes" id="UP000789901"/>
    </source>
</evidence>
<name>A0ABN7VWJ6_GIGMA</name>
<gene>
    <name evidence="1" type="ORF">GMARGA_LOCUS23708</name>
</gene>
<organism evidence="1 2">
    <name type="scientific">Gigaspora margarita</name>
    <dbReference type="NCBI Taxonomy" id="4874"/>
    <lineage>
        <taxon>Eukaryota</taxon>
        <taxon>Fungi</taxon>
        <taxon>Fungi incertae sedis</taxon>
        <taxon>Mucoromycota</taxon>
        <taxon>Glomeromycotina</taxon>
        <taxon>Glomeromycetes</taxon>
        <taxon>Diversisporales</taxon>
        <taxon>Gigasporaceae</taxon>
        <taxon>Gigaspora</taxon>
    </lineage>
</organism>
<accession>A0ABN7VWJ6</accession>
<comment type="caution">
    <text evidence="1">The sequence shown here is derived from an EMBL/GenBank/DDBJ whole genome shotgun (WGS) entry which is preliminary data.</text>
</comment>
<dbReference type="Proteomes" id="UP000789901">
    <property type="component" value="Unassembled WGS sequence"/>
</dbReference>
<keyword evidence="2" id="KW-1185">Reference proteome</keyword>